<name>A0A371BBK4_9BRAD</name>
<dbReference type="Proteomes" id="UP000263993">
    <property type="component" value="Unassembled WGS sequence"/>
</dbReference>
<protein>
    <submittedName>
        <fullName evidence="2">DUF374 domain-containing protein</fullName>
    </submittedName>
</protein>
<comment type="caution">
    <text evidence="2">The sequence shown here is derived from an EMBL/GenBank/DDBJ whole genome shotgun (WGS) entry which is preliminary data.</text>
</comment>
<keyword evidence="3" id="KW-1185">Reference proteome</keyword>
<reference evidence="3" key="1">
    <citation type="submission" date="2018-08" db="EMBL/GenBank/DDBJ databases">
        <authorList>
            <person name="Kim S.-J."/>
            <person name="Jung G.-Y."/>
        </authorList>
    </citation>
    <scope>NUCLEOTIDE SEQUENCE [LARGE SCALE GENOMIC DNA]</scope>
    <source>
        <strain evidence="3">GY_H</strain>
    </source>
</reference>
<evidence type="ECO:0000313" key="2">
    <source>
        <dbReference type="EMBL" id="RDV04942.1"/>
    </source>
</evidence>
<dbReference type="InterPro" id="IPR007172">
    <property type="entry name" value="DUF374"/>
</dbReference>
<dbReference type="OrthoDB" id="9810508at2"/>
<accession>A0A371BBK4</accession>
<dbReference type="RefSeq" id="WP_115516969.1">
    <property type="nucleotide sequence ID" value="NZ_QRGO01000001.1"/>
</dbReference>
<proteinExistence type="predicted"/>
<feature type="domain" description="DUF374" evidence="1">
    <location>
        <begin position="69"/>
        <end position="139"/>
    </location>
</feature>
<gene>
    <name evidence="2" type="ORF">DXH78_10430</name>
</gene>
<dbReference type="EMBL" id="QRGO01000001">
    <property type="protein sequence ID" value="RDV04942.1"/>
    <property type="molecule type" value="Genomic_DNA"/>
</dbReference>
<evidence type="ECO:0000259" key="1">
    <source>
        <dbReference type="Pfam" id="PF04028"/>
    </source>
</evidence>
<dbReference type="Pfam" id="PF04028">
    <property type="entry name" value="DUF374"/>
    <property type="match status" value="1"/>
</dbReference>
<sequence length="248" mass="27042">MPLMKRIVASAAFQSAAGSIAANYLRLVWHTSRIVRDPPHMYEEVETPAIVAFWHGQHFLAPFIKRKNDSHRTKVLISRHRDGEINARAAEKLGIETIRGSGAHNGEFHRKGGTVAFTAMRDALAEGYNVALTADVPKVSRICGMGVIKLAQHSGRPIYPIAIASSRRIELDNWDKSAINLPFSRIAFCGCGPFSVPANADQTTLEAKRQEIESALNDMTARAYAIADGKPVPPMPQFGDAAAKDLSA</sequence>
<organism evidence="2 3">
    <name type="scientific">Undibacter mobilis</name>
    <dbReference type="NCBI Taxonomy" id="2292256"/>
    <lineage>
        <taxon>Bacteria</taxon>
        <taxon>Pseudomonadati</taxon>
        <taxon>Pseudomonadota</taxon>
        <taxon>Alphaproteobacteria</taxon>
        <taxon>Hyphomicrobiales</taxon>
        <taxon>Nitrobacteraceae</taxon>
        <taxon>Undibacter</taxon>
    </lineage>
</organism>
<dbReference type="CDD" id="cd07983">
    <property type="entry name" value="LPLAT_DUF374-like"/>
    <property type="match status" value="1"/>
</dbReference>
<evidence type="ECO:0000313" key="3">
    <source>
        <dbReference type="Proteomes" id="UP000263993"/>
    </source>
</evidence>
<dbReference type="AlphaFoldDB" id="A0A371BBK4"/>